<sequence>MTAFLLVPSPLLGPATWRPVEAWLHEQGHAATTVDFGSELRAPEQVLDAIARAAPSGPVTLVPHSNAGLYAPQLATLLEVERTVHVDAALPADDGPETRLALEEFLGFLRDLVEPDGRLPRWTDWWLDIAERFPDDITFETVAAEQQRLPLSYFTSSVPVPRGWAERPAAYLAFGDTYAAELRLAQEAGWPTATLDGGHLHQLVDPGAVGAAILGLVDRTDSVGGAH</sequence>
<evidence type="ECO:0000313" key="1">
    <source>
        <dbReference type="EMBL" id="MBA4608906.1"/>
    </source>
</evidence>
<dbReference type="EMBL" id="JACEOG010000001">
    <property type="protein sequence ID" value="MBA4608906.1"/>
    <property type="molecule type" value="Genomic_DNA"/>
</dbReference>
<protein>
    <submittedName>
        <fullName evidence="1">Alpha/beta hydrolase</fullName>
    </submittedName>
</protein>
<organism evidence="1 2">
    <name type="scientific">Aeromicrobium phoceense</name>
    <dbReference type="NCBI Taxonomy" id="2754045"/>
    <lineage>
        <taxon>Bacteria</taxon>
        <taxon>Bacillati</taxon>
        <taxon>Actinomycetota</taxon>
        <taxon>Actinomycetes</taxon>
        <taxon>Propionibacteriales</taxon>
        <taxon>Nocardioidaceae</taxon>
        <taxon>Aeromicrobium</taxon>
    </lineage>
</organism>
<dbReference type="Proteomes" id="UP000550354">
    <property type="component" value="Unassembled WGS sequence"/>
</dbReference>
<keyword evidence="1" id="KW-0378">Hydrolase</keyword>
<gene>
    <name evidence="1" type="ORF">H1W00_10510</name>
</gene>
<keyword evidence="2" id="KW-1185">Reference proteome</keyword>
<accession>A0A838XJV7</accession>
<name>A0A838XJV7_9ACTN</name>
<reference evidence="1 2" key="1">
    <citation type="submission" date="2020-07" db="EMBL/GenBank/DDBJ databases">
        <title>Draft genome and description of Aeromicrobium phoceense strain Marseille-Q0843 isolated from healthy skin swab.</title>
        <authorList>
            <person name="Boxberger M."/>
            <person name="La Scola B."/>
        </authorList>
    </citation>
    <scope>NUCLEOTIDE SEQUENCE [LARGE SCALE GENOMIC DNA]</scope>
    <source>
        <strain evidence="1 2">Marseille-Q0843</strain>
    </source>
</reference>
<evidence type="ECO:0000313" key="2">
    <source>
        <dbReference type="Proteomes" id="UP000550354"/>
    </source>
</evidence>
<dbReference type="GO" id="GO:0016787">
    <property type="term" value="F:hydrolase activity"/>
    <property type="evidence" value="ECO:0007669"/>
    <property type="project" value="UniProtKB-KW"/>
</dbReference>
<dbReference type="SUPFAM" id="SSF53474">
    <property type="entry name" value="alpha/beta-Hydrolases"/>
    <property type="match status" value="1"/>
</dbReference>
<dbReference type="AlphaFoldDB" id="A0A838XJV7"/>
<dbReference type="InterPro" id="IPR029058">
    <property type="entry name" value="AB_hydrolase_fold"/>
</dbReference>
<dbReference type="RefSeq" id="WP_181755653.1">
    <property type="nucleotide sequence ID" value="NZ_JACEOG010000001.1"/>
</dbReference>
<dbReference type="Gene3D" id="3.40.50.1820">
    <property type="entry name" value="alpha/beta hydrolase"/>
    <property type="match status" value="1"/>
</dbReference>
<proteinExistence type="predicted"/>
<comment type="caution">
    <text evidence="1">The sequence shown here is derived from an EMBL/GenBank/DDBJ whole genome shotgun (WGS) entry which is preliminary data.</text>
</comment>